<feature type="transmembrane region" description="Helical" evidence="9">
    <location>
        <begin position="140"/>
        <end position="161"/>
    </location>
</feature>
<sequence>MLFCRGSQVFLRGLEVLNQRLDRWTCAVTIFLMAVLTVIVWFQIFQRYIMNSSLSWSEELSRYILVWISFLGASVAGRRGENLSIELVRDRLEPGTRRTVVAVAEGFVLIFWLFIVYYGFRYAFQNLTQMSASLPISYGYVYFGIPLGASLMGLQALEKLLQNLRNESR</sequence>
<accession>A0A1F6CJ76</accession>
<evidence type="ECO:0000256" key="6">
    <source>
        <dbReference type="ARBA" id="ARBA00022989"/>
    </source>
</evidence>
<comment type="caution">
    <text evidence="11">The sequence shown here is derived from an EMBL/GenBank/DDBJ whole genome shotgun (WGS) entry which is preliminary data.</text>
</comment>
<comment type="similarity">
    <text evidence="8">Belongs to the TRAP transporter small permease family.</text>
</comment>
<name>A0A1F6CJ76_HANXR</name>
<dbReference type="InterPro" id="IPR055348">
    <property type="entry name" value="DctQ"/>
</dbReference>
<dbReference type="Proteomes" id="UP000178606">
    <property type="component" value="Unassembled WGS sequence"/>
</dbReference>
<evidence type="ECO:0000256" key="8">
    <source>
        <dbReference type="ARBA" id="ARBA00038436"/>
    </source>
</evidence>
<gene>
    <name evidence="11" type="ORF">A3F84_16255</name>
</gene>
<dbReference type="InterPro" id="IPR007387">
    <property type="entry name" value="TRAP_DctQ"/>
</dbReference>
<evidence type="ECO:0000256" key="9">
    <source>
        <dbReference type="SAM" id="Phobius"/>
    </source>
</evidence>
<evidence type="ECO:0000313" key="11">
    <source>
        <dbReference type="EMBL" id="OGG49296.1"/>
    </source>
</evidence>
<feature type="domain" description="Tripartite ATP-independent periplasmic transporters DctQ component" evidence="10">
    <location>
        <begin position="36"/>
        <end position="165"/>
    </location>
</feature>
<dbReference type="Pfam" id="PF04290">
    <property type="entry name" value="DctQ"/>
    <property type="match status" value="1"/>
</dbReference>
<feature type="transmembrane region" description="Helical" evidence="9">
    <location>
        <begin position="99"/>
        <end position="120"/>
    </location>
</feature>
<keyword evidence="7 9" id="KW-0472">Membrane</keyword>
<keyword evidence="3" id="KW-1003">Cell membrane</keyword>
<dbReference type="GO" id="GO:0005886">
    <property type="term" value="C:plasma membrane"/>
    <property type="evidence" value="ECO:0007669"/>
    <property type="project" value="UniProtKB-SubCell"/>
</dbReference>
<evidence type="ECO:0000256" key="4">
    <source>
        <dbReference type="ARBA" id="ARBA00022519"/>
    </source>
</evidence>
<keyword evidence="2" id="KW-0813">Transport</keyword>
<evidence type="ECO:0000313" key="12">
    <source>
        <dbReference type="Proteomes" id="UP000178606"/>
    </source>
</evidence>
<protein>
    <recommendedName>
        <fullName evidence="10">Tripartite ATP-independent periplasmic transporters DctQ component domain-containing protein</fullName>
    </recommendedName>
</protein>
<evidence type="ECO:0000256" key="3">
    <source>
        <dbReference type="ARBA" id="ARBA00022475"/>
    </source>
</evidence>
<keyword evidence="4" id="KW-0997">Cell inner membrane</keyword>
<feature type="transmembrane region" description="Helical" evidence="9">
    <location>
        <begin position="21"/>
        <end position="45"/>
    </location>
</feature>
<organism evidence="11 12">
    <name type="scientific">Handelsmanbacteria sp. (strain RIFCSPLOWO2_12_FULL_64_10)</name>
    <dbReference type="NCBI Taxonomy" id="1817868"/>
    <lineage>
        <taxon>Bacteria</taxon>
        <taxon>Candidatus Handelsmaniibacteriota</taxon>
    </lineage>
</organism>
<keyword evidence="5 9" id="KW-0812">Transmembrane</keyword>
<evidence type="ECO:0000256" key="2">
    <source>
        <dbReference type="ARBA" id="ARBA00022448"/>
    </source>
</evidence>
<evidence type="ECO:0000259" key="10">
    <source>
        <dbReference type="Pfam" id="PF04290"/>
    </source>
</evidence>
<dbReference type="GO" id="GO:0015740">
    <property type="term" value="P:C4-dicarboxylate transport"/>
    <property type="evidence" value="ECO:0007669"/>
    <property type="project" value="TreeGrafter"/>
</dbReference>
<dbReference type="AlphaFoldDB" id="A0A1F6CJ76"/>
<evidence type="ECO:0000256" key="5">
    <source>
        <dbReference type="ARBA" id="ARBA00022692"/>
    </source>
</evidence>
<comment type="subcellular location">
    <subcellularLocation>
        <location evidence="1">Cell inner membrane</location>
        <topology evidence="1">Multi-pass membrane protein</topology>
    </subcellularLocation>
</comment>
<proteinExistence type="inferred from homology"/>
<dbReference type="PANTHER" id="PTHR35011:SF2">
    <property type="entry name" value="2,3-DIKETO-L-GULONATE TRAP TRANSPORTER SMALL PERMEASE PROTEIN YIAM"/>
    <property type="match status" value="1"/>
</dbReference>
<feature type="transmembrane region" description="Helical" evidence="9">
    <location>
        <begin position="60"/>
        <end position="78"/>
    </location>
</feature>
<evidence type="ECO:0000256" key="7">
    <source>
        <dbReference type="ARBA" id="ARBA00023136"/>
    </source>
</evidence>
<keyword evidence="6 9" id="KW-1133">Transmembrane helix</keyword>
<dbReference type="PANTHER" id="PTHR35011">
    <property type="entry name" value="2,3-DIKETO-L-GULONATE TRAP TRANSPORTER SMALL PERMEASE PROTEIN YIAM"/>
    <property type="match status" value="1"/>
</dbReference>
<dbReference type="EMBL" id="MFKF01000235">
    <property type="protein sequence ID" value="OGG49296.1"/>
    <property type="molecule type" value="Genomic_DNA"/>
</dbReference>
<reference evidence="11 12" key="1">
    <citation type="journal article" date="2016" name="Nat. Commun.">
        <title>Thousands of microbial genomes shed light on interconnected biogeochemical processes in an aquifer system.</title>
        <authorList>
            <person name="Anantharaman K."/>
            <person name="Brown C.T."/>
            <person name="Hug L.A."/>
            <person name="Sharon I."/>
            <person name="Castelle C.J."/>
            <person name="Probst A.J."/>
            <person name="Thomas B.C."/>
            <person name="Singh A."/>
            <person name="Wilkins M.J."/>
            <person name="Karaoz U."/>
            <person name="Brodie E.L."/>
            <person name="Williams K.H."/>
            <person name="Hubbard S.S."/>
            <person name="Banfield J.F."/>
        </authorList>
    </citation>
    <scope>NUCLEOTIDE SEQUENCE [LARGE SCALE GENOMIC DNA]</scope>
    <source>
        <strain evidence="12">RIFCSPLOWO2_12_FULL_64_10</strain>
    </source>
</reference>
<evidence type="ECO:0000256" key="1">
    <source>
        <dbReference type="ARBA" id="ARBA00004429"/>
    </source>
</evidence>
<dbReference type="GO" id="GO:0022857">
    <property type="term" value="F:transmembrane transporter activity"/>
    <property type="evidence" value="ECO:0007669"/>
    <property type="project" value="TreeGrafter"/>
</dbReference>